<protein>
    <submittedName>
        <fullName evidence="3">Uncharacterized protein</fullName>
    </submittedName>
</protein>
<feature type="transmembrane region" description="Helical" evidence="1">
    <location>
        <begin position="90"/>
        <end position="108"/>
    </location>
</feature>
<keyword evidence="1" id="KW-0812">Transmembrane</keyword>
<accession>A0A015IRD4</accession>
<sequence length="242" mass="27818">MTGKICFVLCIITLSFTLCIITQVNADTEHLPPSKKVSPPLIEEAENNNSDQINTENLKSLLLPFILVYNIIYTLISYIWTFILYVLSPVFWILGILYNVFILTPYTITQKINSYFYPLYMFLTSAALIGILVGGMAGWFSEVITKLLISSTSDELAYEEQENNRIKAEKLKRRAQALANYKARNGGRMPEEFYDKYYNVQNKQGIIQQRGMMEGYGSNYYNNNYNNMDHYRSYEGSGVGEI</sequence>
<dbReference type="EMBL" id="JEMT01026213">
    <property type="protein sequence ID" value="EXX59762.1"/>
    <property type="molecule type" value="Genomic_DNA"/>
</dbReference>
<dbReference type="HOGENOM" id="CLU_1147693_0_0_1"/>
<feature type="transmembrane region" description="Helical" evidence="1">
    <location>
        <begin position="120"/>
        <end position="140"/>
    </location>
</feature>
<keyword evidence="1" id="KW-0472">Membrane</keyword>
<keyword evidence="1" id="KW-1133">Transmembrane helix</keyword>
<dbReference type="AlphaFoldDB" id="A0A015IRD4"/>
<keyword evidence="4" id="KW-1185">Reference proteome</keyword>
<keyword evidence="2" id="KW-0732">Signal</keyword>
<organism evidence="3 4">
    <name type="scientific">Rhizophagus irregularis (strain DAOM 197198w)</name>
    <name type="common">Glomus intraradices</name>
    <dbReference type="NCBI Taxonomy" id="1432141"/>
    <lineage>
        <taxon>Eukaryota</taxon>
        <taxon>Fungi</taxon>
        <taxon>Fungi incertae sedis</taxon>
        <taxon>Mucoromycota</taxon>
        <taxon>Glomeromycotina</taxon>
        <taxon>Glomeromycetes</taxon>
        <taxon>Glomerales</taxon>
        <taxon>Glomeraceae</taxon>
        <taxon>Rhizophagus</taxon>
    </lineage>
</organism>
<feature type="signal peptide" evidence="2">
    <location>
        <begin position="1"/>
        <end position="26"/>
    </location>
</feature>
<reference evidence="3 4" key="1">
    <citation type="submission" date="2014-02" db="EMBL/GenBank/DDBJ databases">
        <title>Single nucleus genome sequencing reveals high similarity among nuclei of an endomycorrhizal fungus.</title>
        <authorList>
            <person name="Lin K."/>
            <person name="Geurts R."/>
            <person name="Zhang Z."/>
            <person name="Limpens E."/>
            <person name="Saunders D.G."/>
            <person name="Mu D."/>
            <person name="Pang E."/>
            <person name="Cao H."/>
            <person name="Cha H."/>
            <person name="Lin T."/>
            <person name="Zhou Q."/>
            <person name="Shang Y."/>
            <person name="Li Y."/>
            <person name="Ivanov S."/>
            <person name="Sharma T."/>
            <person name="Velzen R.V."/>
            <person name="Ruijter N.D."/>
            <person name="Aanen D.K."/>
            <person name="Win J."/>
            <person name="Kamoun S."/>
            <person name="Bisseling T."/>
            <person name="Huang S."/>
        </authorList>
    </citation>
    <scope>NUCLEOTIDE SEQUENCE [LARGE SCALE GENOMIC DNA]</scope>
    <source>
        <strain evidence="4">DAOM197198w</strain>
    </source>
</reference>
<evidence type="ECO:0000256" key="2">
    <source>
        <dbReference type="SAM" id="SignalP"/>
    </source>
</evidence>
<dbReference type="OrthoDB" id="3366475at2759"/>
<feature type="transmembrane region" description="Helical" evidence="1">
    <location>
        <begin position="61"/>
        <end position="83"/>
    </location>
</feature>
<evidence type="ECO:0000313" key="3">
    <source>
        <dbReference type="EMBL" id="EXX59762.1"/>
    </source>
</evidence>
<feature type="chain" id="PRO_5001474403" evidence="2">
    <location>
        <begin position="27"/>
        <end position="242"/>
    </location>
</feature>
<proteinExistence type="predicted"/>
<evidence type="ECO:0000313" key="4">
    <source>
        <dbReference type="Proteomes" id="UP000022910"/>
    </source>
</evidence>
<dbReference type="Proteomes" id="UP000022910">
    <property type="component" value="Unassembled WGS sequence"/>
</dbReference>
<gene>
    <name evidence="3" type="ORF">RirG_186180</name>
</gene>
<name>A0A015IRD4_RHIIW</name>
<comment type="caution">
    <text evidence="3">The sequence shown here is derived from an EMBL/GenBank/DDBJ whole genome shotgun (WGS) entry which is preliminary data.</text>
</comment>
<evidence type="ECO:0000256" key="1">
    <source>
        <dbReference type="SAM" id="Phobius"/>
    </source>
</evidence>